<dbReference type="SUPFAM" id="SSF51556">
    <property type="entry name" value="Metallo-dependent hydrolases"/>
    <property type="match status" value="1"/>
</dbReference>
<keyword evidence="4" id="KW-1185">Reference proteome</keyword>
<name>A0A5C8UZH3_9FLAO</name>
<sequence>MRVDSHQHFWNYDPVTHAWINSQMEVIKKDFLPSNLAPILKHAQMDGCVAVQADQSEKETDFLLQCAKENPFVLGVVGWMDLCSQDIEQKLDSYSKYPKLKGLRHIVQDEADDHFMLKPNFLRGISKLETYGFTYDILIYPKQLPAAVELVKMFPKQRFVLDHIAKPVINGNIDSKWEHRIQQLGSFKNVYCKASGMVTETSQNAFDNEDFHPYLDVVFKSFATNRIMFGSDWPVCLLSASYPRVLSILDAYLKQFSEEVQNRVMGLNAQEFYNL</sequence>
<evidence type="ECO:0000313" key="3">
    <source>
        <dbReference type="EMBL" id="TXN34315.1"/>
    </source>
</evidence>
<dbReference type="Gene3D" id="3.20.20.140">
    <property type="entry name" value="Metal-dependent hydrolases"/>
    <property type="match status" value="1"/>
</dbReference>
<dbReference type="RefSeq" id="WP_147745158.1">
    <property type="nucleotide sequence ID" value="NZ_VRUR01000003.1"/>
</dbReference>
<dbReference type="PANTHER" id="PTHR43569">
    <property type="entry name" value="AMIDOHYDROLASE"/>
    <property type="match status" value="1"/>
</dbReference>
<proteinExistence type="inferred from homology"/>
<organism evidence="3 4">
    <name type="scientific">Flagellimonas hymeniacidonis</name>
    <dbReference type="NCBI Taxonomy" id="2603628"/>
    <lineage>
        <taxon>Bacteria</taxon>
        <taxon>Pseudomonadati</taxon>
        <taxon>Bacteroidota</taxon>
        <taxon>Flavobacteriia</taxon>
        <taxon>Flavobacteriales</taxon>
        <taxon>Flavobacteriaceae</taxon>
        <taxon>Flagellimonas</taxon>
    </lineage>
</organism>
<dbReference type="InterPro" id="IPR052350">
    <property type="entry name" value="Metallo-dep_Lactonases"/>
</dbReference>
<dbReference type="AlphaFoldDB" id="A0A5C8UZH3"/>
<comment type="similarity">
    <text evidence="1">Belongs to the metallo-dependent hydrolases superfamily.</text>
</comment>
<dbReference type="PANTHER" id="PTHR43569:SF2">
    <property type="entry name" value="AMIDOHYDROLASE-RELATED DOMAIN-CONTAINING PROTEIN"/>
    <property type="match status" value="1"/>
</dbReference>
<dbReference type="InterPro" id="IPR006680">
    <property type="entry name" value="Amidohydro-rel"/>
</dbReference>
<dbReference type="Proteomes" id="UP000321456">
    <property type="component" value="Unassembled WGS sequence"/>
</dbReference>
<keyword evidence="3" id="KW-0378">Hydrolase</keyword>
<feature type="domain" description="Amidohydrolase-related" evidence="2">
    <location>
        <begin position="3"/>
        <end position="275"/>
    </location>
</feature>
<evidence type="ECO:0000256" key="1">
    <source>
        <dbReference type="ARBA" id="ARBA00038310"/>
    </source>
</evidence>
<accession>A0A5C8UZH3</accession>
<dbReference type="EMBL" id="VRUR01000003">
    <property type="protein sequence ID" value="TXN34315.1"/>
    <property type="molecule type" value="Genomic_DNA"/>
</dbReference>
<gene>
    <name evidence="3" type="ORF">FVB32_17470</name>
</gene>
<dbReference type="Pfam" id="PF04909">
    <property type="entry name" value="Amidohydro_2"/>
    <property type="match status" value="1"/>
</dbReference>
<dbReference type="InterPro" id="IPR032466">
    <property type="entry name" value="Metal_Hydrolase"/>
</dbReference>
<protein>
    <submittedName>
        <fullName evidence="3">Amidohydrolase family protein</fullName>
    </submittedName>
</protein>
<evidence type="ECO:0000313" key="4">
    <source>
        <dbReference type="Proteomes" id="UP000321456"/>
    </source>
</evidence>
<comment type="caution">
    <text evidence="3">The sequence shown here is derived from an EMBL/GenBank/DDBJ whole genome shotgun (WGS) entry which is preliminary data.</text>
</comment>
<evidence type="ECO:0000259" key="2">
    <source>
        <dbReference type="Pfam" id="PF04909"/>
    </source>
</evidence>
<dbReference type="GO" id="GO:0016787">
    <property type="term" value="F:hydrolase activity"/>
    <property type="evidence" value="ECO:0007669"/>
    <property type="project" value="UniProtKB-KW"/>
</dbReference>
<reference evidence="3 4" key="1">
    <citation type="submission" date="2019-08" db="EMBL/GenBank/DDBJ databases">
        <title>Professor.</title>
        <authorList>
            <person name="Park J.S."/>
        </authorList>
    </citation>
    <scope>NUCLEOTIDE SEQUENCE [LARGE SCALE GENOMIC DNA]</scope>
    <source>
        <strain evidence="3 4">176CP5-101</strain>
    </source>
</reference>